<dbReference type="STRING" id="112903.SAMN04490178_12736"/>
<sequence length="666" mass="75712">MSLTIKEVAMKANVSIATVSHVINKTRYVSPELTQKVERVIEETGYSAKLNIKKIKQYRVGKQSEIAFLIPNTYSIVYFQLVSFLSRYLADAGFILSTYFSEDDLKQEKHIITELMSNRRIAGLIITPVSENASTYKKLIASHLPFVCLERTMYGISVDNILSDNVQAAYKGTEHLIKCGHENIVLLLEKKKLTTIEDRLTGYKKALLDYNIVYSDDLVLRVDLNQEIETEISKRMKEDPVPTAWFAGGNTLTLRLLKTIADMGMECPKDMSIIGFGDDSWCDLVTPTLTTFRQNTDEMAQLAVTVLIDKIQNTKKQTSSYIVPMELTIRKSTQNIARGPFGEKAVYPEEVVLSEEEVDQLRAGNYKVALSFHYSGDEWTKLHEKAIKEVFSRYGIWLLSVADAHFDPELQITQLEGIMMQHPDAIIAVPTDEEKTAEKFKEISKKTKLIFINNMPKGFKQDDYACWISVNERENGQNAAMILKNYFQSQQNVKIGLLTHGTPFFATKQRDFFAEQTFRECSPNIKIVAKRDFFAIDNAYEVCKQMIQENPEIQGLYITWERPALKAIKALEDMSRTDIVIATTDLDYEIASYMANKKMVIGLSSQQPYDQGIAVAIATAKSLLGKNEYKCIGVPPYTVVPKNLTRAWQDLIKTKAPDFKLKKTDY</sequence>
<evidence type="ECO:0000256" key="4">
    <source>
        <dbReference type="ARBA" id="ARBA00023163"/>
    </source>
</evidence>
<dbReference type="AlphaFoldDB" id="A0A1H8XQA9"/>
<keyword evidence="3" id="KW-0238">DNA-binding</keyword>
<protein>
    <submittedName>
        <fullName evidence="6">Ribose transport system substrate-binding protein</fullName>
    </submittedName>
</protein>
<dbReference type="PANTHER" id="PTHR30146:SF148">
    <property type="entry name" value="HTH-TYPE TRANSCRIPTIONAL REPRESSOR PURR-RELATED"/>
    <property type="match status" value="1"/>
</dbReference>
<dbReference type="InterPro" id="IPR010982">
    <property type="entry name" value="Lambda_DNA-bd_dom_sf"/>
</dbReference>
<keyword evidence="1" id="KW-0678">Repressor</keyword>
<dbReference type="CDD" id="cd01392">
    <property type="entry name" value="HTH_LacI"/>
    <property type="match status" value="1"/>
</dbReference>
<dbReference type="RefSeq" id="WP_091750640.1">
    <property type="nucleotide sequence ID" value="NZ_FODY01000027.1"/>
</dbReference>
<evidence type="ECO:0000313" key="7">
    <source>
        <dbReference type="Proteomes" id="UP000198847"/>
    </source>
</evidence>
<evidence type="ECO:0000259" key="5">
    <source>
        <dbReference type="PROSITE" id="PS50932"/>
    </source>
</evidence>
<dbReference type="Pfam" id="PF13407">
    <property type="entry name" value="Peripla_BP_4"/>
    <property type="match status" value="1"/>
</dbReference>
<evidence type="ECO:0000313" key="6">
    <source>
        <dbReference type="EMBL" id="SEP42007.1"/>
    </source>
</evidence>
<accession>A0A1H8XQA9</accession>
<dbReference type="SUPFAM" id="SSF53822">
    <property type="entry name" value="Periplasmic binding protein-like I"/>
    <property type="match status" value="2"/>
</dbReference>
<dbReference type="InterPro" id="IPR025997">
    <property type="entry name" value="SBP_2_dom"/>
</dbReference>
<dbReference type="Proteomes" id="UP000198847">
    <property type="component" value="Unassembled WGS sequence"/>
</dbReference>
<dbReference type="GO" id="GO:0003700">
    <property type="term" value="F:DNA-binding transcription factor activity"/>
    <property type="evidence" value="ECO:0007669"/>
    <property type="project" value="TreeGrafter"/>
</dbReference>
<keyword evidence="7" id="KW-1185">Reference proteome</keyword>
<proteinExistence type="predicted"/>
<dbReference type="InterPro" id="IPR028082">
    <property type="entry name" value="Peripla_BP_I"/>
</dbReference>
<dbReference type="SUPFAM" id="SSF47413">
    <property type="entry name" value="lambda repressor-like DNA-binding domains"/>
    <property type="match status" value="1"/>
</dbReference>
<dbReference type="PANTHER" id="PTHR30146">
    <property type="entry name" value="LACI-RELATED TRANSCRIPTIONAL REPRESSOR"/>
    <property type="match status" value="1"/>
</dbReference>
<dbReference type="InterPro" id="IPR000843">
    <property type="entry name" value="HTH_LacI"/>
</dbReference>
<dbReference type="SMART" id="SM00354">
    <property type="entry name" value="HTH_LACI"/>
    <property type="match status" value="1"/>
</dbReference>
<dbReference type="InterPro" id="IPR046335">
    <property type="entry name" value="LacI/GalR-like_sensor"/>
</dbReference>
<keyword evidence="4" id="KW-0804">Transcription</keyword>
<dbReference type="OrthoDB" id="1957427at2"/>
<dbReference type="Pfam" id="PF00356">
    <property type="entry name" value="LacI"/>
    <property type="match status" value="1"/>
</dbReference>
<dbReference type="GO" id="GO:0000976">
    <property type="term" value="F:transcription cis-regulatory region binding"/>
    <property type="evidence" value="ECO:0007669"/>
    <property type="project" value="TreeGrafter"/>
</dbReference>
<name>A0A1H8XQA9_9FIRM</name>
<dbReference type="CDD" id="cd06316">
    <property type="entry name" value="PBP1_ABC_sugar_binding-like"/>
    <property type="match status" value="1"/>
</dbReference>
<dbReference type="Pfam" id="PF13377">
    <property type="entry name" value="Peripla_BP_3"/>
    <property type="match status" value="1"/>
</dbReference>
<dbReference type="Gene3D" id="1.10.260.40">
    <property type="entry name" value="lambda repressor-like DNA-binding domains"/>
    <property type="match status" value="1"/>
</dbReference>
<reference evidence="6 7" key="1">
    <citation type="submission" date="2016-10" db="EMBL/GenBank/DDBJ databases">
        <authorList>
            <person name="de Groot N.N."/>
        </authorList>
    </citation>
    <scope>NUCLEOTIDE SEQUENCE [LARGE SCALE GENOMIC DNA]</scope>
    <source>
        <strain evidence="6 7">DSM 13305</strain>
    </source>
</reference>
<evidence type="ECO:0000256" key="2">
    <source>
        <dbReference type="ARBA" id="ARBA00023015"/>
    </source>
</evidence>
<evidence type="ECO:0000256" key="3">
    <source>
        <dbReference type="ARBA" id="ARBA00023125"/>
    </source>
</evidence>
<evidence type="ECO:0000256" key="1">
    <source>
        <dbReference type="ARBA" id="ARBA00022491"/>
    </source>
</evidence>
<keyword evidence="2" id="KW-0805">Transcription regulation</keyword>
<gene>
    <name evidence="6" type="ORF">SAMN04490178_12736</name>
</gene>
<dbReference type="PROSITE" id="PS50932">
    <property type="entry name" value="HTH_LACI_2"/>
    <property type="match status" value="1"/>
</dbReference>
<organism evidence="6 7">
    <name type="scientific">Propionispora vibrioides</name>
    <dbReference type="NCBI Taxonomy" id="112903"/>
    <lineage>
        <taxon>Bacteria</taxon>
        <taxon>Bacillati</taxon>
        <taxon>Bacillota</taxon>
        <taxon>Negativicutes</taxon>
        <taxon>Selenomonadales</taxon>
        <taxon>Sporomusaceae</taxon>
        <taxon>Propionispora</taxon>
    </lineage>
</organism>
<feature type="domain" description="HTH lacI-type" evidence="5">
    <location>
        <begin position="3"/>
        <end position="57"/>
    </location>
</feature>
<dbReference type="PROSITE" id="PS00356">
    <property type="entry name" value="HTH_LACI_1"/>
    <property type="match status" value="1"/>
</dbReference>
<dbReference type="EMBL" id="FODY01000027">
    <property type="protein sequence ID" value="SEP42007.1"/>
    <property type="molecule type" value="Genomic_DNA"/>
</dbReference>
<dbReference type="CDD" id="cd06267">
    <property type="entry name" value="PBP1_LacI_sugar_binding-like"/>
    <property type="match status" value="1"/>
</dbReference>
<dbReference type="Gene3D" id="3.40.50.2300">
    <property type="match status" value="4"/>
</dbReference>